<geneLocation type="plasmid" evidence="2 3">
    <name>unnamed</name>
</geneLocation>
<keyword evidence="1" id="KW-0812">Transmembrane</keyword>
<evidence type="ECO:0000313" key="2">
    <source>
        <dbReference type="EMBL" id="ATY34888.1"/>
    </source>
</evidence>
<dbReference type="RefSeq" id="WP_100284674.1">
    <property type="nucleotide sequence ID" value="NZ_CP024924.1"/>
</dbReference>
<keyword evidence="1" id="KW-1133">Transmembrane helix</keyword>
<proteinExistence type="predicted"/>
<keyword evidence="1" id="KW-0472">Membrane</keyword>
<accession>A0A2K8MM01</accession>
<name>A0A2K8MM01_9SPHN</name>
<reference evidence="2 3" key="1">
    <citation type="submission" date="2017-11" db="EMBL/GenBank/DDBJ databases">
        <title>Complete genome sequence of Sphingomonas sp. Strain Cra20, a psychrotolerant potential plant growth promoting rhizobacteria.</title>
        <authorList>
            <person name="Luo Y."/>
        </authorList>
    </citation>
    <scope>NUCLEOTIDE SEQUENCE [LARGE SCALE GENOMIC DNA]</scope>
    <source>
        <strain evidence="2 3">Cra20</strain>
        <plasmid evidence="2 3">unnamed</plasmid>
    </source>
</reference>
<dbReference type="Proteomes" id="UP000229081">
    <property type="component" value="Plasmid unnamed"/>
</dbReference>
<protein>
    <submittedName>
        <fullName evidence="2">Uncharacterized protein</fullName>
    </submittedName>
</protein>
<keyword evidence="2" id="KW-0614">Plasmid</keyword>
<dbReference type="AlphaFoldDB" id="A0A2K8MM01"/>
<dbReference type="OrthoDB" id="7449825at2"/>
<sequence>MAYLLFQHQTATSQATGLVSAESSSLKTPNRFDQAERSVILLSRNDPWLSLADPLSLKVRLLRCFGYKLSNRLADGRLEALRRHAVILRLRGPAHDNDLRNFFEAGFAAGQAARLEQMVAPWRCRSHAGSAVLSWSALGLAVGLIYHIVAQALAEEMIAFIISGLSFVLLAPLLLPAQSAR</sequence>
<dbReference type="EMBL" id="CP024924">
    <property type="protein sequence ID" value="ATY34888.1"/>
    <property type="molecule type" value="Genomic_DNA"/>
</dbReference>
<dbReference type="KEGG" id="sphc:CVN68_22505"/>
<keyword evidence="3" id="KW-1185">Reference proteome</keyword>
<evidence type="ECO:0000256" key="1">
    <source>
        <dbReference type="SAM" id="Phobius"/>
    </source>
</evidence>
<gene>
    <name evidence="2" type="ORF">CVN68_22505</name>
</gene>
<feature type="transmembrane region" description="Helical" evidence="1">
    <location>
        <begin position="132"/>
        <end position="151"/>
    </location>
</feature>
<feature type="transmembrane region" description="Helical" evidence="1">
    <location>
        <begin position="157"/>
        <end position="175"/>
    </location>
</feature>
<evidence type="ECO:0000313" key="3">
    <source>
        <dbReference type="Proteomes" id="UP000229081"/>
    </source>
</evidence>
<organism evidence="2 3">
    <name type="scientific">Sphingomonas psychrotolerans</name>
    <dbReference type="NCBI Taxonomy" id="1327635"/>
    <lineage>
        <taxon>Bacteria</taxon>
        <taxon>Pseudomonadati</taxon>
        <taxon>Pseudomonadota</taxon>
        <taxon>Alphaproteobacteria</taxon>
        <taxon>Sphingomonadales</taxon>
        <taxon>Sphingomonadaceae</taxon>
        <taxon>Sphingomonas</taxon>
    </lineage>
</organism>